<dbReference type="InterPro" id="IPR002381">
    <property type="entry name" value="RNase_PH_bac-type"/>
</dbReference>
<comment type="similarity">
    <text evidence="1 8">Belongs to the RNase PH family.</text>
</comment>
<protein>
    <recommendedName>
        <fullName evidence="8">Ribonuclease PH</fullName>
        <shortName evidence="8">RNase PH</shortName>
        <ecNumber evidence="8">2.7.7.56</ecNumber>
    </recommendedName>
    <alternativeName>
        <fullName evidence="8">tRNA nucleotidyltransferase</fullName>
    </alternativeName>
</protein>
<organism evidence="11 12">
    <name type="scientific">Calorimonas adulescens</name>
    <dbReference type="NCBI Taxonomy" id="2606906"/>
    <lineage>
        <taxon>Bacteria</taxon>
        <taxon>Bacillati</taxon>
        <taxon>Bacillota</taxon>
        <taxon>Clostridia</taxon>
        <taxon>Thermoanaerobacterales</taxon>
        <taxon>Thermoanaerobacteraceae</taxon>
        <taxon>Calorimonas</taxon>
    </lineage>
</organism>
<evidence type="ECO:0000259" key="9">
    <source>
        <dbReference type="Pfam" id="PF01138"/>
    </source>
</evidence>
<dbReference type="GO" id="GO:0000175">
    <property type="term" value="F:3'-5'-RNA exonuclease activity"/>
    <property type="evidence" value="ECO:0007669"/>
    <property type="project" value="UniProtKB-UniRule"/>
</dbReference>
<dbReference type="Pfam" id="PF03725">
    <property type="entry name" value="RNase_PH_C"/>
    <property type="match status" value="1"/>
</dbReference>
<dbReference type="EMBL" id="VTPS01000011">
    <property type="protein sequence ID" value="TZE81711.1"/>
    <property type="molecule type" value="Genomic_DNA"/>
</dbReference>
<evidence type="ECO:0000313" key="12">
    <source>
        <dbReference type="Proteomes" id="UP000322976"/>
    </source>
</evidence>
<dbReference type="FunFam" id="3.30.230.70:FF:000003">
    <property type="entry name" value="Ribonuclease PH"/>
    <property type="match status" value="1"/>
</dbReference>
<proteinExistence type="inferred from homology"/>
<keyword evidence="3 8" id="KW-0820">tRNA-binding</keyword>
<dbReference type="Gene3D" id="3.30.230.70">
    <property type="entry name" value="GHMP Kinase, N-terminal domain"/>
    <property type="match status" value="1"/>
</dbReference>
<dbReference type="SUPFAM" id="SSF55666">
    <property type="entry name" value="Ribonuclease PH domain 2-like"/>
    <property type="match status" value="1"/>
</dbReference>
<dbReference type="NCBIfam" id="TIGR01966">
    <property type="entry name" value="RNasePH"/>
    <property type="match status" value="1"/>
</dbReference>
<dbReference type="GO" id="GO:0016075">
    <property type="term" value="P:rRNA catabolic process"/>
    <property type="evidence" value="ECO:0007669"/>
    <property type="project" value="UniProtKB-UniRule"/>
</dbReference>
<dbReference type="InterPro" id="IPR020568">
    <property type="entry name" value="Ribosomal_Su5_D2-typ_SF"/>
</dbReference>
<keyword evidence="4 8" id="KW-0808">Transferase</keyword>
<dbReference type="AlphaFoldDB" id="A0A5D8QB20"/>
<sequence length="256" mass="28287">MTRIDNRLNDQLRPVRITLDVLKYAEGSAYIEVGDTKVLCAVSIEEKVPPFLRGKGRGWITSEYSLLPRSTQQRTPRDITKGRISGRTQEIQRLIGRALRSVVNLDLLGERTIWIDCDVIQADGGTRTSSITGSFVALAQAFGKMVQDGVLKYLPLTNFVAATSVGIVNNEKLLDLCYEEDSIALIDMNVVMTEKGEYVEVQGTGEGGPFSKQDMDELMSLAEKGVMQLIEIQREVLGDLSEKIGVIPDEMDSGDQ</sequence>
<dbReference type="InterPro" id="IPR050080">
    <property type="entry name" value="RNase_PH"/>
</dbReference>
<dbReference type="HAMAP" id="MF_00564">
    <property type="entry name" value="RNase_PH"/>
    <property type="match status" value="1"/>
</dbReference>
<keyword evidence="2 8" id="KW-0698">rRNA processing</keyword>
<dbReference type="Proteomes" id="UP000322976">
    <property type="component" value="Unassembled WGS sequence"/>
</dbReference>
<comment type="caution">
    <text evidence="11">The sequence shown here is derived from an EMBL/GenBank/DDBJ whole genome shotgun (WGS) entry which is preliminary data.</text>
</comment>
<accession>A0A5D8QB20</accession>
<feature type="domain" description="Exoribonuclease phosphorolytic" evidence="9">
    <location>
        <begin position="11"/>
        <end position="141"/>
    </location>
</feature>
<keyword evidence="12" id="KW-1185">Reference proteome</keyword>
<keyword evidence="5 8" id="KW-0819">tRNA processing</keyword>
<evidence type="ECO:0000256" key="8">
    <source>
        <dbReference type="HAMAP-Rule" id="MF_00564"/>
    </source>
</evidence>
<dbReference type="InterPro" id="IPR001247">
    <property type="entry name" value="ExoRNase_PH_dom1"/>
</dbReference>
<evidence type="ECO:0000256" key="2">
    <source>
        <dbReference type="ARBA" id="ARBA00022552"/>
    </source>
</evidence>
<evidence type="ECO:0000256" key="3">
    <source>
        <dbReference type="ARBA" id="ARBA00022555"/>
    </source>
</evidence>
<reference evidence="11 12" key="1">
    <citation type="submission" date="2019-08" db="EMBL/GenBank/DDBJ databases">
        <title>Calorimonas adulescens gen. nov., sp. nov., an anaerobic thermophilic bacterium from Sakhalin hot spring.</title>
        <authorList>
            <person name="Khomyakova M.A."/>
            <person name="Merkel A.Y."/>
            <person name="Novikov A."/>
            <person name="Bonch-Osmolovskaya E.A."/>
            <person name="Slobodkin A.I."/>
        </authorList>
    </citation>
    <scope>NUCLEOTIDE SEQUENCE [LARGE SCALE GENOMIC DNA]</scope>
    <source>
        <strain evidence="11 12">A05MB</strain>
    </source>
</reference>
<keyword evidence="6 8" id="KW-0548">Nucleotidyltransferase</keyword>
<dbReference type="EC" id="2.7.7.56" evidence="8"/>
<dbReference type="SUPFAM" id="SSF54211">
    <property type="entry name" value="Ribosomal protein S5 domain 2-like"/>
    <property type="match status" value="1"/>
</dbReference>
<feature type="domain" description="Exoribonuclease phosphorolytic" evidence="10">
    <location>
        <begin position="159"/>
        <end position="225"/>
    </location>
</feature>
<dbReference type="RefSeq" id="WP_149545474.1">
    <property type="nucleotide sequence ID" value="NZ_VTPS01000011.1"/>
</dbReference>
<dbReference type="InterPro" id="IPR015847">
    <property type="entry name" value="ExoRNase_PH_dom2"/>
</dbReference>
<name>A0A5D8QB20_9THEO</name>
<feature type="binding site" evidence="8">
    <location>
        <begin position="125"/>
        <end position="127"/>
    </location>
    <ligand>
        <name>phosphate</name>
        <dbReference type="ChEBI" id="CHEBI:43474"/>
        <note>substrate</note>
    </ligand>
</feature>
<comment type="catalytic activity">
    <reaction evidence="8">
        <text>tRNA(n+1) + phosphate = tRNA(n) + a ribonucleoside 5'-diphosphate</text>
        <dbReference type="Rhea" id="RHEA:10628"/>
        <dbReference type="Rhea" id="RHEA-COMP:17343"/>
        <dbReference type="Rhea" id="RHEA-COMP:17344"/>
        <dbReference type="ChEBI" id="CHEBI:43474"/>
        <dbReference type="ChEBI" id="CHEBI:57930"/>
        <dbReference type="ChEBI" id="CHEBI:173114"/>
        <dbReference type="EC" id="2.7.7.56"/>
    </reaction>
</comment>
<evidence type="ECO:0000256" key="6">
    <source>
        <dbReference type="ARBA" id="ARBA00022695"/>
    </source>
</evidence>
<dbReference type="PANTHER" id="PTHR11953:SF0">
    <property type="entry name" value="EXOSOME COMPLEX COMPONENT RRP41"/>
    <property type="match status" value="1"/>
</dbReference>
<evidence type="ECO:0000256" key="4">
    <source>
        <dbReference type="ARBA" id="ARBA00022679"/>
    </source>
</evidence>
<keyword evidence="7" id="KW-0694">RNA-binding</keyword>
<dbReference type="GO" id="GO:0009022">
    <property type="term" value="F:tRNA nucleotidyltransferase activity"/>
    <property type="evidence" value="ECO:0007669"/>
    <property type="project" value="UniProtKB-UniRule"/>
</dbReference>
<dbReference type="CDD" id="cd11362">
    <property type="entry name" value="RNase_PH_bact"/>
    <property type="match status" value="1"/>
</dbReference>
<evidence type="ECO:0000259" key="10">
    <source>
        <dbReference type="Pfam" id="PF03725"/>
    </source>
</evidence>
<dbReference type="Pfam" id="PF01138">
    <property type="entry name" value="RNase_PH"/>
    <property type="match status" value="1"/>
</dbReference>
<evidence type="ECO:0000256" key="1">
    <source>
        <dbReference type="ARBA" id="ARBA00006678"/>
    </source>
</evidence>
<comment type="function">
    <text evidence="8">Phosphorolytic 3'-5' exoribonuclease that plays an important role in tRNA 3'-end maturation. Removes nucleotide residues following the 3'-CCA terminus of tRNAs; can also add nucleotides to the ends of RNA molecules by using nucleoside diphosphates as substrates, but this may not be physiologically important. Probably plays a role in initiation of 16S rRNA degradation (leading to ribosome degradation) during starvation.</text>
</comment>
<evidence type="ECO:0000256" key="5">
    <source>
        <dbReference type="ARBA" id="ARBA00022694"/>
    </source>
</evidence>
<dbReference type="InterPro" id="IPR036345">
    <property type="entry name" value="ExoRNase_PH_dom2_sf"/>
</dbReference>
<gene>
    <name evidence="8" type="primary">rph</name>
    <name evidence="11" type="ORF">FWJ32_08175</name>
</gene>
<dbReference type="GO" id="GO:0031125">
    <property type="term" value="P:rRNA 3'-end processing"/>
    <property type="evidence" value="ECO:0007669"/>
    <property type="project" value="UniProtKB-ARBA"/>
</dbReference>
<comment type="subunit">
    <text evidence="8">Homohexameric ring arranged as a trimer of dimers.</text>
</comment>
<dbReference type="InterPro" id="IPR027408">
    <property type="entry name" value="PNPase/RNase_PH_dom_sf"/>
</dbReference>
<dbReference type="PANTHER" id="PTHR11953">
    <property type="entry name" value="EXOSOME COMPLEX COMPONENT"/>
    <property type="match status" value="1"/>
</dbReference>
<dbReference type="GO" id="GO:0000049">
    <property type="term" value="F:tRNA binding"/>
    <property type="evidence" value="ECO:0007669"/>
    <property type="project" value="UniProtKB-UniRule"/>
</dbReference>
<evidence type="ECO:0000313" key="11">
    <source>
        <dbReference type="EMBL" id="TZE81711.1"/>
    </source>
</evidence>
<feature type="binding site" evidence="8">
    <location>
        <position position="87"/>
    </location>
    <ligand>
        <name>phosphate</name>
        <dbReference type="ChEBI" id="CHEBI:43474"/>
        <note>substrate</note>
    </ligand>
</feature>
<evidence type="ECO:0000256" key="7">
    <source>
        <dbReference type="ARBA" id="ARBA00022884"/>
    </source>
</evidence>
<dbReference type="GO" id="GO:0008033">
    <property type="term" value="P:tRNA processing"/>
    <property type="evidence" value="ECO:0007669"/>
    <property type="project" value="UniProtKB-UniRule"/>
</dbReference>